<reference evidence="13" key="1">
    <citation type="submission" date="2018-11" db="EMBL/GenBank/DDBJ databases">
        <authorList>
            <person name="Alioto T."/>
            <person name="Alioto T."/>
        </authorList>
    </citation>
    <scope>NUCLEOTIDE SEQUENCE</scope>
</reference>
<dbReference type="GO" id="GO:0051310">
    <property type="term" value="P:metaphase chromosome alignment"/>
    <property type="evidence" value="ECO:0007669"/>
    <property type="project" value="TreeGrafter"/>
</dbReference>
<evidence type="ECO:0000256" key="3">
    <source>
        <dbReference type="ARBA" id="ARBA00018313"/>
    </source>
</evidence>
<feature type="compositionally biased region" description="Low complexity" evidence="12">
    <location>
        <begin position="603"/>
        <end position="618"/>
    </location>
</feature>
<proteinExistence type="predicted"/>
<evidence type="ECO:0000256" key="2">
    <source>
        <dbReference type="ARBA" id="ARBA00004186"/>
    </source>
</evidence>
<feature type="region of interest" description="Disordered" evidence="12">
    <location>
        <begin position="603"/>
        <end position="623"/>
    </location>
</feature>
<keyword evidence="14" id="KW-1185">Reference proteome</keyword>
<feature type="compositionally biased region" description="Low complexity" evidence="12">
    <location>
        <begin position="486"/>
        <end position="505"/>
    </location>
</feature>
<evidence type="ECO:0000256" key="6">
    <source>
        <dbReference type="ARBA" id="ARBA00022776"/>
    </source>
</evidence>
<feature type="compositionally biased region" description="Basic and acidic residues" evidence="12">
    <location>
        <begin position="1"/>
        <end position="14"/>
    </location>
</feature>
<keyword evidence="7 11" id="KW-0175">Coiled coil</keyword>
<feature type="region of interest" description="Disordered" evidence="12">
    <location>
        <begin position="119"/>
        <end position="150"/>
    </location>
</feature>
<sequence length="721" mass="80306">MNEFKATPEEIARRKEVHKSKHALAAKLQKQRQMKARKADLSISNTEARKLAIMKEVLYDQQEFQSVLAKSDKMMAVVKDLFGDAPNRMPGVPNVTSAPNGDGNHRNIVVPLHEIRTKSDTLSESMVDRSALNDLETDSDDEDDEDPSFYQPKFNLDRFQQFLANEEKNHTISTISGQAQMSHLDQGPIQSTQIQLDSMQNTRDFETPKKQVNGSILKAPNSAMNDTNKIKKSKKRVAPSPQQQHNTTSNMNLTDLRKVLEGLEDEIAEYERSTGRRAPAERHRQENFSGYTLSIVDSVTKLCRYLKENELRLKAETTVREQLTEDVTQLAQLIDALTSDIILTQEEYAKLNSNFTRYREETHSEILYLKTAVQNLSRPPSQTVPLMEDITPPRHKSPPQITDEVPRLEREVNGIPDYLQADSAAVLLSPPVRKSRIQREQEMLEQMGRQSSLVDITTAVQNDSQPDSGLPTQYFNHPNVPSSHFQSSQQYPGSISSQSGYQQSGTGHVPVNIHTGYHQGGQVPATSLHQVSQVSVQNGMSIPQSRPQGHTQGPTRMAAPNRPYSVSTVHPAGANAHVRVPRPSLLVQSNVGVSLPGARQVVPSVQGQLPSQQSGQQQNNKTQLANQISELNKQHEEAQKRLQSLMQQQSNQMAGNTNDNYPIQHGLPAYPVSPPISPISQKSEGYLSLQGIVDQRLQNGEGPKRGITVSIPTVDFEASPQ</sequence>
<dbReference type="GO" id="GO:0046599">
    <property type="term" value="P:regulation of centriole replication"/>
    <property type="evidence" value="ECO:0007669"/>
    <property type="project" value="TreeGrafter"/>
</dbReference>
<evidence type="ECO:0000256" key="7">
    <source>
        <dbReference type="ARBA" id="ARBA00023054"/>
    </source>
</evidence>
<feature type="region of interest" description="Disordered" evidence="12">
    <location>
        <begin position="1"/>
        <end position="23"/>
    </location>
</feature>
<dbReference type="Pfam" id="PF15678">
    <property type="entry name" value="SPICE"/>
    <property type="match status" value="1"/>
</dbReference>
<protein>
    <recommendedName>
        <fullName evidence="3">Spindle and centriole-associated protein 1</fullName>
    </recommendedName>
    <alternativeName>
        <fullName evidence="10">Coiled-coil domain-containing protein 52</fullName>
    </alternativeName>
</protein>
<keyword evidence="5" id="KW-0132">Cell division</keyword>
<dbReference type="OrthoDB" id="6361178at2759"/>
<evidence type="ECO:0000256" key="12">
    <source>
        <dbReference type="SAM" id="MobiDB-lite"/>
    </source>
</evidence>
<evidence type="ECO:0000313" key="13">
    <source>
        <dbReference type="EMBL" id="VDI55452.1"/>
    </source>
</evidence>
<dbReference type="Proteomes" id="UP000596742">
    <property type="component" value="Unassembled WGS sequence"/>
</dbReference>
<feature type="region of interest" description="Disordered" evidence="12">
    <location>
        <begin position="461"/>
        <end position="523"/>
    </location>
</feature>
<feature type="region of interest" description="Disordered" evidence="12">
    <location>
        <begin position="219"/>
        <end position="251"/>
    </location>
</feature>
<feature type="region of interest" description="Disordered" evidence="12">
    <location>
        <begin position="697"/>
        <end position="721"/>
    </location>
</feature>
<evidence type="ECO:0000256" key="9">
    <source>
        <dbReference type="ARBA" id="ARBA00023306"/>
    </source>
</evidence>
<evidence type="ECO:0000256" key="10">
    <source>
        <dbReference type="ARBA" id="ARBA00030722"/>
    </source>
</evidence>
<evidence type="ECO:0000256" key="5">
    <source>
        <dbReference type="ARBA" id="ARBA00022618"/>
    </source>
</evidence>
<dbReference type="GO" id="GO:0051301">
    <property type="term" value="P:cell division"/>
    <property type="evidence" value="ECO:0007669"/>
    <property type="project" value="UniProtKB-KW"/>
</dbReference>
<evidence type="ECO:0000256" key="11">
    <source>
        <dbReference type="SAM" id="Coils"/>
    </source>
</evidence>
<accession>A0A8B6FXW6</accession>
<dbReference type="InterPro" id="IPR031387">
    <property type="entry name" value="SPICE1"/>
</dbReference>
<evidence type="ECO:0000256" key="4">
    <source>
        <dbReference type="ARBA" id="ARBA00022490"/>
    </source>
</evidence>
<keyword evidence="6" id="KW-0498">Mitosis</keyword>
<dbReference type="GO" id="GO:0005813">
    <property type="term" value="C:centrosome"/>
    <property type="evidence" value="ECO:0007669"/>
    <property type="project" value="TreeGrafter"/>
</dbReference>
<comment type="caution">
    <text evidence="13">The sequence shown here is derived from an EMBL/GenBank/DDBJ whole genome shotgun (WGS) entry which is preliminary data.</text>
</comment>
<keyword evidence="4" id="KW-0963">Cytoplasm</keyword>
<keyword evidence="8" id="KW-0206">Cytoskeleton</keyword>
<organism evidence="13 14">
    <name type="scientific">Mytilus galloprovincialis</name>
    <name type="common">Mediterranean mussel</name>
    <dbReference type="NCBI Taxonomy" id="29158"/>
    <lineage>
        <taxon>Eukaryota</taxon>
        <taxon>Metazoa</taxon>
        <taxon>Spiralia</taxon>
        <taxon>Lophotrochozoa</taxon>
        <taxon>Mollusca</taxon>
        <taxon>Bivalvia</taxon>
        <taxon>Autobranchia</taxon>
        <taxon>Pteriomorphia</taxon>
        <taxon>Mytilida</taxon>
        <taxon>Mytiloidea</taxon>
        <taxon>Mytilidae</taxon>
        <taxon>Mytilinae</taxon>
        <taxon>Mytilus</taxon>
    </lineage>
</organism>
<gene>
    <name evidence="13" type="ORF">MGAL_10B005013</name>
</gene>
<comment type="subcellular location">
    <subcellularLocation>
        <location evidence="1">Cytoplasm</location>
        <location evidence="1">Cytoskeleton</location>
        <location evidence="1">Microtubule organizing center</location>
        <location evidence="1">Centrosome</location>
        <location evidence="1">Centriole</location>
    </subcellularLocation>
    <subcellularLocation>
        <location evidence="2">Cytoplasm</location>
        <location evidence="2">Cytoskeleton</location>
        <location evidence="2">Spindle</location>
    </subcellularLocation>
</comment>
<dbReference type="PANTHER" id="PTHR31167">
    <property type="entry name" value="SPINDLE AND CENTRIOLE ASSOCIATED PROTEIN 1 SPICE1"/>
    <property type="match status" value="1"/>
</dbReference>
<feature type="compositionally biased region" description="Polar residues" evidence="12">
    <location>
        <begin position="240"/>
        <end position="251"/>
    </location>
</feature>
<name>A0A8B6FXW6_MYTGA</name>
<evidence type="ECO:0000256" key="8">
    <source>
        <dbReference type="ARBA" id="ARBA00023212"/>
    </source>
</evidence>
<keyword evidence="9" id="KW-0131">Cell cycle</keyword>
<feature type="compositionally biased region" description="Acidic residues" evidence="12">
    <location>
        <begin position="135"/>
        <end position="147"/>
    </location>
</feature>
<dbReference type="GO" id="GO:0005819">
    <property type="term" value="C:spindle"/>
    <property type="evidence" value="ECO:0007669"/>
    <property type="project" value="UniProtKB-SubCell"/>
</dbReference>
<dbReference type="EMBL" id="UYJE01007506">
    <property type="protein sequence ID" value="VDI55452.1"/>
    <property type="molecule type" value="Genomic_DNA"/>
</dbReference>
<dbReference type="AlphaFoldDB" id="A0A8B6FXW6"/>
<dbReference type="GO" id="GO:0090307">
    <property type="term" value="P:mitotic spindle assembly"/>
    <property type="evidence" value="ECO:0007669"/>
    <property type="project" value="InterPro"/>
</dbReference>
<evidence type="ECO:0000313" key="14">
    <source>
        <dbReference type="Proteomes" id="UP000596742"/>
    </source>
</evidence>
<evidence type="ECO:0000256" key="1">
    <source>
        <dbReference type="ARBA" id="ARBA00004114"/>
    </source>
</evidence>
<feature type="coiled-coil region" evidence="11">
    <location>
        <begin position="320"/>
        <end position="354"/>
    </location>
</feature>
<dbReference type="PANTHER" id="PTHR31167:SF3">
    <property type="entry name" value="SPINDLE AND CENTRIOLE-ASSOCIATED PROTEIN 1"/>
    <property type="match status" value="1"/>
</dbReference>
<dbReference type="GO" id="GO:0005814">
    <property type="term" value="C:centriole"/>
    <property type="evidence" value="ECO:0007669"/>
    <property type="project" value="UniProtKB-SubCell"/>
</dbReference>
<feature type="compositionally biased region" description="Polar residues" evidence="12">
    <location>
        <begin position="461"/>
        <end position="485"/>
    </location>
</feature>